<name>A0A1B6HJU9_9HEMI</name>
<dbReference type="AlphaFoldDB" id="A0A1B6HJU9"/>
<evidence type="ECO:0000313" key="2">
    <source>
        <dbReference type="EMBL" id="JAS98054.1"/>
    </source>
</evidence>
<sequence length="177" mass="20654">PSMFRLREDPPPRVAKIPTEFKVTLTETETVFMLVIPTQCDSPDTGEGRKTLKDNQLHEFNLQVNKTLSHIATQTHQSAVKNSKVNVPRNDRANSSAYATSWDIYDTYEDLEKRRSSSLVGQDDVFRKSTTFNLAEMTHEEEYMEEFYYLGHKFNVRLLNALMIMERLIAKKKFREE</sequence>
<protein>
    <submittedName>
        <fullName evidence="1">Uncharacterized protein</fullName>
    </submittedName>
</protein>
<feature type="non-terminal residue" evidence="1">
    <location>
        <position position="1"/>
    </location>
</feature>
<organism evidence="1">
    <name type="scientific">Homalodisca liturata</name>
    <dbReference type="NCBI Taxonomy" id="320908"/>
    <lineage>
        <taxon>Eukaryota</taxon>
        <taxon>Metazoa</taxon>
        <taxon>Ecdysozoa</taxon>
        <taxon>Arthropoda</taxon>
        <taxon>Hexapoda</taxon>
        <taxon>Insecta</taxon>
        <taxon>Pterygota</taxon>
        <taxon>Neoptera</taxon>
        <taxon>Paraneoptera</taxon>
        <taxon>Hemiptera</taxon>
        <taxon>Auchenorrhyncha</taxon>
        <taxon>Membracoidea</taxon>
        <taxon>Cicadellidae</taxon>
        <taxon>Cicadellinae</taxon>
        <taxon>Proconiini</taxon>
        <taxon>Homalodisca</taxon>
    </lineage>
</organism>
<gene>
    <name evidence="1" type="ORF">g.3906</name>
    <name evidence="2" type="ORF">g.3907</name>
</gene>
<feature type="non-terminal residue" evidence="1">
    <location>
        <position position="177"/>
    </location>
</feature>
<dbReference type="EMBL" id="GECU01032871">
    <property type="protein sequence ID" value="JAS74835.1"/>
    <property type="molecule type" value="Transcribed_RNA"/>
</dbReference>
<proteinExistence type="predicted"/>
<dbReference type="EMBL" id="GECU01009652">
    <property type="protein sequence ID" value="JAS98054.1"/>
    <property type="molecule type" value="Transcribed_RNA"/>
</dbReference>
<reference evidence="1" key="1">
    <citation type="submission" date="2015-11" db="EMBL/GenBank/DDBJ databases">
        <title>De novo transcriptome assembly of four potential Pierce s Disease insect vectors from Arizona vineyards.</title>
        <authorList>
            <person name="Tassone E.E."/>
        </authorList>
    </citation>
    <scope>NUCLEOTIDE SEQUENCE</scope>
</reference>
<accession>A0A1B6HJU9</accession>
<evidence type="ECO:0000313" key="1">
    <source>
        <dbReference type="EMBL" id="JAS74835.1"/>
    </source>
</evidence>